<name>A0AAV4WGT6_9ARAC</name>
<dbReference type="Proteomes" id="UP001054837">
    <property type="component" value="Unassembled WGS sequence"/>
</dbReference>
<gene>
    <name evidence="2" type="ORF">CDAR_548111</name>
</gene>
<evidence type="ECO:0000313" key="3">
    <source>
        <dbReference type="Proteomes" id="UP001054837"/>
    </source>
</evidence>
<evidence type="ECO:0000256" key="1">
    <source>
        <dbReference type="SAM" id="MobiDB-lite"/>
    </source>
</evidence>
<feature type="region of interest" description="Disordered" evidence="1">
    <location>
        <begin position="32"/>
        <end position="65"/>
    </location>
</feature>
<dbReference type="EMBL" id="BPLQ01014581">
    <property type="protein sequence ID" value="GIY81166.1"/>
    <property type="molecule type" value="Genomic_DNA"/>
</dbReference>
<proteinExistence type="predicted"/>
<organism evidence="2 3">
    <name type="scientific">Caerostris darwini</name>
    <dbReference type="NCBI Taxonomy" id="1538125"/>
    <lineage>
        <taxon>Eukaryota</taxon>
        <taxon>Metazoa</taxon>
        <taxon>Ecdysozoa</taxon>
        <taxon>Arthropoda</taxon>
        <taxon>Chelicerata</taxon>
        <taxon>Arachnida</taxon>
        <taxon>Araneae</taxon>
        <taxon>Araneomorphae</taxon>
        <taxon>Entelegynae</taxon>
        <taxon>Araneoidea</taxon>
        <taxon>Araneidae</taxon>
        <taxon>Caerostris</taxon>
    </lineage>
</organism>
<dbReference type="AlphaFoldDB" id="A0AAV4WGT6"/>
<sequence length="106" mass="12258">MLPNKRQIKLKKKRKVKNSCIAKSFRDNETHRTEKCNGNAARVRSSKKKVVKVSKSEPPTSLRTASGYGKKTLYLRVGNGPPEIDVCNRFKRPADENRLLSFWRER</sequence>
<evidence type="ECO:0000313" key="2">
    <source>
        <dbReference type="EMBL" id="GIY81166.1"/>
    </source>
</evidence>
<protein>
    <submittedName>
        <fullName evidence="2">Uncharacterized protein</fullName>
    </submittedName>
</protein>
<accession>A0AAV4WGT6</accession>
<reference evidence="2 3" key="1">
    <citation type="submission" date="2021-06" db="EMBL/GenBank/DDBJ databases">
        <title>Caerostris darwini draft genome.</title>
        <authorList>
            <person name="Kono N."/>
            <person name="Arakawa K."/>
        </authorList>
    </citation>
    <scope>NUCLEOTIDE SEQUENCE [LARGE SCALE GENOMIC DNA]</scope>
</reference>
<comment type="caution">
    <text evidence="2">The sequence shown here is derived from an EMBL/GenBank/DDBJ whole genome shotgun (WGS) entry which is preliminary data.</text>
</comment>
<keyword evidence="3" id="KW-1185">Reference proteome</keyword>